<evidence type="ECO:0000313" key="3">
    <source>
        <dbReference type="Proteomes" id="UP001597229"/>
    </source>
</evidence>
<evidence type="ECO:0000313" key="2">
    <source>
        <dbReference type="EMBL" id="MFD1247865.1"/>
    </source>
</evidence>
<evidence type="ECO:0000259" key="1">
    <source>
        <dbReference type="Pfam" id="PF13400"/>
    </source>
</evidence>
<proteinExistence type="predicted"/>
<dbReference type="InterPro" id="IPR028087">
    <property type="entry name" value="Tad_N"/>
</dbReference>
<dbReference type="EMBL" id="JBHTLX010000012">
    <property type="protein sequence ID" value="MFD1247865.1"/>
    <property type="molecule type" value="Genomic_DNA"/>
</dbReference>
<dbReference type="Proteomes" id="UP001597229">
    <property type="component" value="Unassembled WGS sequence"/>
</dbReference>
<protein>
    <submittedName>
        <fullName evidence="2">Pilus assembly protein TadG-related protein</fullName>
    </submittedName>
</protein>
<reference evidence="3" key="1">
    <citation type="journal article" date="2019" name="Int. J. Syst. Evol. Microbiol.">
        <title>The Global Catalogue of Microorganisms (GCM) 10K type strain sequencing project: providing services to taxonomists for standard genome sequencing and annotation.</title>
        <authorList>
            <consortium name="The Broad Institute Genomics Platform"/>
            <consortium name="The Broad Institute Genome Sequencing Center for Infectious Disease"/>
            <person name="Wu L."/>
            <person name="Ma J."/>
        </authorList>
    </citation>
    <scope>NUCLEOTIDE SEQUENCE [LARGE SCALE GENOMIC DNA]</scope>
    <source>
        <strain evidence="3">CCUG 52478</strain>
    </source>
</reference>
<comment type="caution">
    <text evidence="2">The sequence shown here is derived from an EMBL/GenBank/DDBJ whole genome shotgun (WGS) entry which is preliminary data.</text>
</comment>
<keyword evidence="3" id="KW-1185">Reference proteome</keyword>
<feature type="domain" description="Putative Flp pilus-assembly TadG-like N-terminal" evidence="1">
    <location>
        <begin position="3"/>
        <end position="42"/>
    </location>
</feature>
<organism evidence="2 3">
    <name type="scientific">Nocardioides ginsengisoli</name>
    <dbReference type="NCBI Taxonomy" id="363868"/>
    <lineage>
        <taxon>Bacteria</taxon>
        <taxon>Bacillati</taxon>
        <taxon>Actinomycetota</taxon>
        <taxon>Actinomycetes</taxon>
        <taxon>Propionibacteriales</taxon>
        <taxon>Nocardioidaceae</taxon>
        <taxon>Nocardioides</taxon>
    </lineage>
</organism>
<accession>A0ABW3W0C3</accession>
<name>A0ABW3W0C3_9ACTN</name>
<dbReference type="RefSeq" id="WP_367918420.1">
    <property type="nucleotide sequence ID" value="NZ_BAABAC010000013.1"/>
</dbReference>
<sequence>MSAVLIAICTAVMVISAAFVVDIGMQRVLRRDLQAVADLVALDLSRELTGAKAGEYSSADRARIDVAKAASLRRNSALVGGEVPAKDVGWELVVRDKQVWRAARATEVPGGVRVVARSEVAFAFGGVTGVGKGGATRSAVATARTTACLQVSSYAAQLDTGRSWLLNPLLGNVLGSQLALKVLDPDAGLAGVNIKLLDLIEELDPLVAADISAASFTEVAGVGVGISKLMLAAIHALERQSGKLAEIDLLRNVYGGIQANLPNANINLGDLVDLDTAEDAAAELDLNLLDLVAGSLAIANGTNVIKLPLGIKLPLPIGPGGKSLVNLTASVKVGQKPVIDCDGDVSSSQIEVDLNGDALALDLGIIKVQLPLSIRVTLADASAVVRAVRCLPQGKRIDLLIDSGLLGVDVRLGQRAGEPSSPKMRIALFDVGLPGWSGIDVVSGTVALTSGQSMSRPTRQDHIDIVNDDYSPRLPASISGLGIPTLHLALQDLKLLGGLGPLSDLLEFLGIGSLLQWVVNLALESLVNPLVGTLDKWLLDPLLRTLGIDVAGGTVQAVPKVDCGTPRLTG</sequence>
<gene>
    <name evidence="2" type="ORF">ACFQ3F_08690</name>
</gene>
<dbReference type="Pfam" id="PF13400">
    <property type="entry name" value="Tad"/>
    <property type="match status" value="1"/>
</dbReference>